<comment type="similarity">
    <text evidence="3">Belongs to the YIF1 family.</text>
</comment>
<dbReference type="AlphaFoldDB" id="A0AA39DLM4"/>
<dbReference type="PANTHER" id="PTHR14083">
    <property type="entry name" value="YIP1 INTERACTING FACTOR HOMOLOG YIF1 PROTEIN"/>
    <property type="match status" value="1"/>
</dbReference>
<keyword evidence="5 11" id="KW-0812">Transmembrane</keyword>
<comment type="caution">
    <text evidence="12">The sequence shown here is derived from an EMBL/GenBank/DDBJ whole genome shotgun (WGS) entry which is preliminary data.</text>
</comment>
<name>A0AA39DLM4_VITRO</name>
<evidence type="ECO:0000256" key="6">
    <source>
        <dbReference type="ARBA" id="ARBA00022824"/>
    </source>
</evidence>
<dbReference type="Pfam" id="PF03878">
    <property type="entry name" value="YIF1"/>
    <property type="match status" value="1"/>
</dbReference>
<sequence length="276" mass="30570">MYEKVCVPQSCQHTNTFGGMSIPQACQHASPFGEALSGAGSHLLKTELGACGERILGSGSAYMQTNIGRYFSNPHYYFQVNDEYVKNKLKVILFPFLHRGHWMRTNEASGGEFSFKPPIYDINAPDLYIPLMAFGTYLVLAGFFLGINGKFSPEALGMQFSDGLLGWFLEVLLLEATLHSLGGGDVPILDVVAYGGYTFTPLSVVLLAKIVSSYCFYAVTLWGCFCTGVFLVKTIKRILIAEVTSYEKNSSKRNYLLLLVAMTQMPLLFWLGNIRV</sequence>
<evidence type="ECO:0000256" key="2">
    <source>
        <dbReference type="ARBA" id="ARBA00004653"/>
    </source>
</evidence>
<proteinExistence type="inferred from homology"/>
<evidence type="ECO:0000256" key="5">
    <source>
        <dbReference type="ARBA" id="ARBA00022692"/>
    </source>
</evidence>
<dbReference type="GO" id="GO:0006888">
    <property type="term" value="P:endoplasmic reticulum to Golgi vesicle-mediated transport"/>
    <property type="evidence" value="ECO:0007669"/>
    <property type="project" value="InterPro"/>
</dbReference>
<keyword evidence="6" id="KW-0256">Endoplasmic reticulum</keyword>
<dbReference type="GO" id="GO:0030134">
    <property type="term" value="C:COPII-coated ER to Golgi transport vesicle"/>
    <property type="evidence" value="ECO:0007669"/>
    <property type="project" value="TreeGrafter"/>
</dbReference>
<keyword evidence="4" id="KW-0813">Transport</keyword>
<protein>
    <submittedName>
        <fullName evidence="12">Uncharacterized protein</fullName>
    </submittedName>
</protein>
<evidence type="ECO:0000256" key="1">
    <source>
        <dbReference type="ARBA" id="ARBA00004477"/>
    </source>
</evidence>
<dbReference type="EMBL" id="JARBHA010000011">
    <property type="protein sequence ID" value="KAJ9689006.1"/>
    <property type="molecule type" value="Genomic_DNA"/>
</dbReference>
<evidence type="ECO:0000256" key="3">
    <source>
        <dbReference type="ARBA" id="ARBA00009727"/>
    </source>
</evidence>
<feature type="transmembrane region" description="Helical" evidence="11">
    <location>
        <begin position="127"/>
        <end position="148"/>
    </location>
</feature>
<evidence type="ECO:0000256" key="10">
    <source>
        <dbReference type="ARBA" id="ARBA00023136"/>
    </source>
</evidence>
<reference evidence="12 13" key="1">
    <citation type="journal article" date="2023" name="BMC Biotechnol.">
        <title>Vitis rotundifolia cv Carlos genome sequencing.</title>
        <authorList>
            <person name="Huff M."/>
            <person name="Hulse-Kemp A."/>
            <person name="Scheffler B."/>
            <person name="Youngblood R."/>
            <person name="Simpson S."/>
            <person name="Babiker E."/>
            <person name="Staton M."/>
        </authorList>
    </citation>
    <scope>NUCLEOTIDE SEQUENCE [LARGE SCALE GENOMIC DNA]</scope>
    <source>
        <tissue evidence="12">Leaf</tissue>
    </source>
</reference>
<accession>A0AA39DLM4</accession>
<keyword evidence="9" id="KW-0333">Golgi apparatus</keyword>
<feature type="transmembrane region" description="Helical" evidence="11">
    <location>
        <begin position="214"/>
        <end position="235"/>
    </location>
</feature>
<comment type="subcellular location">
    <subcellularLocation>
        <location evidence="1">Endoplasmic reticulum membrane</location>
        <topology evidence="1">Multi-pass membrane protein</topology>
    </subcellularLocation>
    <subcellularLocation>
        <location evidence="2">Golgi apparatus membrane</location>
        <topology evidence="2">Multi-pass membrane protein</topology>
    </subcellularLocation>
</comment>
<dbReference type="PANTHER" id="PTHR14083:SF3">
    <property type="entry name" value="PROTEIN YIF1B-LIKE"/>
    <property type="match status" value="1"/>
</dbReference>
<dbReference type="GO" id="GO:0005789">
    <property type="term" value="C:endoplasmic reticulum membrane"/>
    <property type="evidence" value="ECO:0007669"/>
    <property type="project" value="UniProtKB-SubCell"/>
</dbReference>
<evidence type="ECO:0000256" key="11">
    <source>
        <dbReference type="SAM" id="Phobius"/>
    </source>
</evidence>
<organism evidence="12 13">
    <name type="scientific">Vitis rotundifolia</name>
    <name type="common">Muscadine grape</name>
    <dbReference type="NCBI Taxonomy" id="103349"/>
    <lineage>
        <taxon>Eukaryota</taxon>
        <taxon>Viridiplantae</taxon>
        <taxon>Streptophyta</taxon>
        <taxon>Embryophyta</taxon>
        <taxon>Tracheophyta</taxon>
        <taxon>Spermatophyta</taxon>
        <taxon>Magnoliopsida</taxon>
        <taxon>eudicotyledons</taxon>
        <taxon>Gunneridae</taxon>
        <taxon>Pentapetalae</taxon>
        <taxon>rosids</taxon>
        <taxon>Vitales</taxon>
        <taxon>Vitaceae</taxon>
        <taxon>Viteae</taxon>
        <taxon>Vitis</taxon>
    </lineage>
</organism>
<evidence type="ECO:0000256" key="4">
    <source>
        <dbReference type="ARBA" id="ARBA00022448"/>
    </source>
</evidence>
<evidence type="ECO:0000313" key="13">
    <source>
        <dbReference type="Proteomes" id="UP001168098"/>
    </source>
</evidence>
<dbReference type="GO" id="GO:0015031">
    <property type="term" value="P:protein transport"/>
    <property type="evidence" value="ECO:0007669"/>
    <property type="project" value="UniProtKB-KW"/>
</dbReference>
<dbReference type="InterPro" id="IPR005578">
    <property type="entry name" value="Yif1_fam"/>
</dbReference>
<evidence type="ECO:0000256" key="8">
    <source>
        <dbReference type="ARBA" id="ARBA00022989"/>
    </source>
</evidence>
<evidence type="ECO:0000256" key="9">
    <source>
        <dbReference type="ARBA" id="ARBA00023034"/>
    </source>
</evidence>
<evidence type="ECO:0000256" key="7">
    <source>
        <dbReference type="ARBA" id="ARBA00022927"/>
    </source>
</evidence>
<dbReference type="GO" id="GO:0000139">
    <property type="term" value="C:Golgi membrane"/>
    <property type="evidence" value="ECO:0007669"/>
    <property type="project" value="UniProtKB-SubCell"/>
</dbReference>
<keyword evidence="7" id="KW-0653">Protein transport</keyword>
<feature type="transmembrane region" description="Helical" evidence="11">
    <location>
        <begin position="255"/>
        <end position="274"/>
    </location>
</feature>
<keyword evidence="13" id="KW-1185">Reference proteome</keyword>
<dbReference type="GO" id="GO:0005793">
    <property type="term" value="C:endoplasmic reticulum-Golgi intermediate compartment"/>
    <property type="evidence" value="ECO:0007669"/>
    <property type="project" value="TreeGrafter"/>
</dbReference>
<evidence type="ECO:0000313" key="12">
    <source>
        <dbReference type="EMBL" id="KAJ9689006.1"/>
    </source>
</evidence>
<keyword evidence="8 11" id="KW-1133">Transmembrane helix</keyword>
<keyword evidence="10 11" id="KW-0472">Membrane</keyword>
<dbReference type="Proteomes" id="UP001168098">
    <property type="component" value="Unassembled WGS sequence"/>
</dbReference>
<gene>
    <name evidence="12" type="ORF">PVL29_014586</name>
</gene>